<organism evidence="2 3">
    <name type="scientific">Silvanigrella aquatica</name>
    <dbReference type="NCBI Taxonomy" id="1915309"/>
    <lineage>
        <taxon>Bacteria</taxon>
        <taxon>Pseudomonadati</taxon>
        <taxon>Bdellovibrionota</taxon>
        <taxon>Oligoflexia</taxon>
        <taxon>Silvanigrellales</taxon>
        <taxon>Silvanigrellaceae</taxon>
        <taxon>Silvanigrella</taxon>
    </lineage>
</organism>
<evidence type="ECO:0000313" key="3">
    <source>
        <dbReference type="Proteomes" id="UP000184731"/>
    </source>
</evidence>
<protein>
    <submittedName>
        <fullName evidence="2">Uncharacterized protein</fullName>
    </submittedName>
</protein>
<proteinExistence type="predicted"/>
<name>A0A1L4CZ53_9BACT</name>
<dbReference type="AlphaFoldDB" id="A0A1L4CZ53"/>
<dbReference type="RefSeq" id="WP_148696960.1">
    <property type="nucleotide sequence ID" value="NZ_CP017834.1"/>
</dbReference>
<dbReference type="STRING" id="1915309.AXG55_04670"/>
<keyword evidence="3" id="KW-1185">Reference proteome</keyword>
<dbReference type="Proteomes" id="UP000184731">
    <property type="component" value="Chromosome"/>
</dbReference>
<sequence>MGDVIDIFSRKVIRENSNMTKSTTINQDEKNNFEKNAARNKANQERLRKEREQANKNVMKSYRIK</sequence>
<evidence type="ECO:0000313" key="2">
    <source>
        <dbReference type="EMBL" id="APJ03234.1"/>
    </source>
</evidence>
<gene>
    <name evidence="2" type="ORF">AXG55_04670</name>
</gene>
<reference evidence="2 3" key="1">
    <citation type="submission" date="2016-10" db="EMBL/GenBank/DDBJ databases">
        <title>Silvanigrella aquatica sp. nov., isolated from a freshwater lake located in the Black Forest, Germany, description of Silvanigrellaceae fam. nov., Silvanigrellales ord. nov., reclassification of the order Bdellovibrionales in the class Oligoflexia, reclassification of the families Bacteriovoracaceae and Halobacteriovoraceae in the new order Bacteriovoracales ord. nov., and reclassification of the family Pseudobacteriovoracaceae in the order Oligoflexiales.</title>
        <authorList>
            <person name="Hahn M.W."/>
            <person name="Schmidt J."/>
            <person name="Koll U."/>
            <person name="Rohde M."/>
            <person name="Verbag S."/>
            <person name="Pitt A."/>
            <person name="Nakai R."/>
            <person name="Naganuma T."/>
            <person name="Lang E."/>
        </authorList>
    </citation>
    <scope>NUCLEOTIDE SEQUENCE [LARGE SCALE GENOMIC DNA]</scope>
    <source>
        <strain evidence="2 3">MWH-Nonnen-W8red</strain>
    </source>
</reference>
<evidence type="ECO:0000256" key="1">
    <source>
        <dbReference type="SAM" id="MobiDB-lite"/>
    </source>
</evidence>
<dbReference type="KEGG" id="saqi:AXG55_04670"/>
<accession>A0A1L4CZ53</accession>
<dbReference type="OrthoDB" id="5297833at2"/>
<dbReference type="EMBL" id="CP017834">
    <property type="protein sequence ID" value="APJ03234.1"/>
    <property type="molecule type" value="Genomic_DNA"/>
</dbReference>
<feature type="region of interest" description="Disordered" evidence="1">
    <location>
        <begin position="25"/>
        <end position="65"/>
    </location>
</feature>
<feature type="compositionally biased region" description="Basic and acidic residues" evidence="1">
    <location>
        <begin position="27"/>
        <end position="54"/>
    </location>
</feature>